<dbReference type="InterPro" id="IPR013328">
    <property type="entry name" value="6PGD_dom2"/>
</dbReference>
<accession>A0A6J4S211</accession>
<evidence type="ECO:0000256" key="8">
    <source>
        <dbReference type="ARBA" id="ARBA00022963"/>
    </source>
</evidence>
<dbReference type="Pfam" id="PF02737">
    <property type="entry name" value="3HCDH_N"/>
    <property type="match status" value="1"/>
</dbReference>
<dbReference type="SUPFAM" id="SSF52096">
    <property type="entry name" value="ClpP/crotonase"/>
    <property type="match status" value="1"/>
</dbReference>
<dbReference type="GO" id="GO:0003857">
    <property type="term" value="F:(3S)-3-hydroxyacyl-CoA dehydrogenase (NAD+) activity"/>
    <property type="evidence" value="ECO:0007669"/>
    <property type="project" value="UniProtKB-EC"/>
</dbReference>
<proteinExistence type="inferred from homology"/>
<sequence length="663" mass="71252">MFVFKAAVVGAGTMGGEIAQVIAAADIPVILKDVDQKFVDVGLEKAREVTEKQVARLVKKEKITEEQGREQVAYTLGLIEGTTSYDGFGDVDFVIEAVPERMEIKQAVFAELDAVTPGHAILSSNTSSLSISQIAEPATRRPEKVVGFHFFYPASMMPLLEIVLGTHTDSETTRAAVNFAQAIRKQPIICEEEAGFVVNRILNSSVSEVWRAQEEQGLDIVEVDKQIQGANLAPMGPFFLVDLLGLDTVLHVAEHLEAELGDRFYVHKGMQDLVSQKKLGAKTGYSGFYEEGKPQIPGDSAPPAELPDLMSLKAIVEACLVLEEGVASTRAIDLGMMAGAGMDPRRGILPPLMKADIEGLDTILEKLENAEEQHGDRFAAPEILQRLVGQGRLGQKTGQGFFPWPRPDEGSEGPVQLETRDGYAIAWLNNPPANSLSPEVLQGLKDVWGKVGGKIPALIIASANPLLFCAGADIKAFTKMDEAGGRQLLDDMHALLRDMETSRTVTIAAVNALAFGGGCELAMACDFRIGADSALFGQPEINLGIIPGFGGTQRLARLIGEARALEMNLTGDAILSVEAFEWGLINALVPDHELIDTAVSWARKMGAQAPIAIEQIKTVSAKGDLDAGIEAEKDGFIADFGSEDAKEGIGAFLGKRTPRWQGK</sequence>
<keyword evidence="15" id="KW-0511">Multifunctional enzyme</keyword>
<evidence type="ECO:0000256" key="4">
    <source>
        <dbReference type="ARBA" id="ARBA00005254"/>
    </source>
</evidence>
<evidence type="ECO:0000256" key="7">
    <source>
        <dbReference type="ARBA" id="ARBA00022832"/>
    </source>
</evidence>
<dbReference type="InterPro" id="IPR029045">
    <property type="entry name" value="ClpP/crotonase-like_dom_sf"/>
</dbReference>
<evidence type="ECO:0000256" key="15">
    <source>
        <dbReference type="ARBA" id="ARBA00023268"/>
    </source>
</evidence>
<keyword evidence="7" id="KW-0276">Fatty acid metabolism</keyword>
<dbReference type="SUPFAM" id="SSF51735">
    <property type="entry name" value="NAD(P)-binding Rossmann-fold domains"/>
    <property type="match status" value="1"/>
</dbReference>
<dbReference type="CDD" id="cd06558">
    <property type="entry name" value="crotonase-like"/>
    <property type="match status" value="1"/>
</dbReference>
<dbReference type="Gene3D" id="1.10.1040.10">
    <property type="entry name" value="N-(1-d-carboxylethyl)-l-norvaline Dehydrogenase, domain 2"/>
    <property type="match status" value="2"/>
</dbReference>
<evidence type="ECO:0000256" key="13">
    <source>
        <dbReference type="ARBA" id="ARBA00023235"/>
    </source>
</evidence>
<comment type="similarity">
    <text evidence="4">Belongs to the enoyl-CoA hydratase/isomerase family.</text>
</comment>
<evidence type="ECO:0000256" key="16">
    <source>
        <dbReference type="ARBA" id="ARBA00023709"/>
    </source>
</evidence>
<evidence type="ECO:0000313" key="21">
    <source>
        <dbReference type="EMBL" id="CAA9483006.1"/>
    </source>
</evidence>
<keyword evidence="14 21" id="KW-0456">Lyase</keyword>
<dbReference type="AlphaFoldDB" id="A0A6J4S211"/>
<evidence type="ECO:0000256" key="18">
    <source>
        <dbReference type="ARBA" id="ARBA00049556"/>
    </source>
</evidence>
<keyword evidence="9" id="KW-0560">Oxidoreductase</keyword>
<feature type="domain" description="3-hydroxyacyl-CoA dehydrogenase C-terminal" evidence="19">
    <location>
        <begin position="195"/>
        <end position="290"/>
    </location>
</feature>
<dbReference type="InterPro" id="IPR036291">
    <property type="entry name" value="NAD(P)-bd_dom_sf"/>
</dbReference>
<keyword evidence="8" id="KW-0442">Lipid degradation</keyword>
<reference evidence="21" key="1">
    <citation type="submission" date="2020-02" db="EMBL/GenBank/DDBJ databases">
        <authorList>
            <person name="Meier V. D."/>
        </authorList>
    </citation>
    <scope>NUCLEOTIDE SEQUENCE</scope>
    <source>
        <strain evidence="21">AVDCRST_MAG85</strain>
    </source>
</reference>
<keyword evidence="13" id="KW-0413">Isomerase</keyword>
<dbReference type="Pfam" id="PF00725">
    <property type="entry name" value="3HCDH"/>
    <property type="match status" value="2"/>
</dbReference>
<dbReference type="FunFam" id="3.40.50.720:FF:000009">
    <property type="entry name" value="Fatty oxidation complex, alpha subunit"/>
    <property type="match status" value="1"/>
</dbReference>
<evidence type="ECO:0000256" key="3">
    <source>
        <dbReference type="ARBA" id="ARBA00005086"/>
    </source>
</evidence>
<protein>
    <submittedName>
        <fullName evidence="21">Enoyl-CoA hydratase</fullName>
        <ecNumber evidence="21">4.2.1.17</ecNumber>
    </submittedName>
</protein>
<feature type="domain" description="3-hydroxyacyl-CoA dehydrogenase C-terminal" evidence="19">
    <location>
        <begin position="313"/>
        <end position="402"/>
    </location>
</feature>
<dbReference type="InterPro" id="IPR006176">
    <property type="entry name" value="3-OHacyl-CoA_DH_NAD-bd"/>
</dbReference>
<dbReference type="GO" id="GO:0016853">
    <property type="term" value="F:isomerase activity"/>
    <property type="evidence" value="ECO:0007669"/>
    <property type="project" value="UniProtKB-KW"/>
</dbReference>
<evidence type="ECO:0000256" key="6">
    <source>
        <dbReference type="ARBA" id="ARBA00011245"/>
    </source>
</evidence>
<feature type="domain" description="3-hydroxyacyl-CoA dehydrogenase NAD binding" evidence="20">
    <location>
        <begin position="5"/>
        <end position="192"/>
    </location>
</feature>
<dbReference type="Gene3D" id="3.40.50.720">
    <property type="entry name" value="NAD(P)-binding Rossmann-like Domain"/>
    <property type="match status" value="1"/>
</dbReference>
<comment type="subcellular location">
    <subcellularLocation>
        <location evidence="1">Peroxisome</location>
    </subcellularLocation>
</comment>
<dbReference type="PANTHER" id="PTHR23309:SF49">
    <property type="entry name" value="PEROXISOMAL BIFUNCTIONAL ENZYME"/>
    <property type="match status" value="1"/>
</dbReference>
<dbReference type="EMBL" id="CADCVT010000086">
    <property type="protein sequence ID" value="CAA9483006.1"/>
    <property type="molecule type" value="Genomic_DNA"/>
</dbReference>
<evidence type="ECO:0000256" key="5">
    <source>
        <dbReference type="ARBA" id="ARBA00009463"/>
    </source>
</evidence>
<evidence type="ECO:0000256" key="2">
    <source>
        <dbReference type="ARBA" id="ARBA00005005"/>
    </source>
</evidence>
<comment type="catalytic activity">
    <reaction evidence="17">
        <text>a 4-saturated-(3S)-3-hydroxyacyl-CoA = a (3E)-enoyl-CoA + H2O</text>
        <dbReference type="Rhea" id="RHEA:20724"/>
        <dbReference type="ChEBI" id="CHEBI:15377"/>
        <dbReference type="ChEBI" id="CHEBI:58521"/>
        <dbReference type="ChEBI" id="CHEBI:137480"/>
        <dbReference type="EC" id="4.2.1.17"/>
    </reaction>
</comment>
<name>A0A6J4S211_9ACTN</name>
<evidence type="ECO:0000256" key="12">
    <source>
        <dbReference type="ARBA" id="ARBA00023140"/>
    </source>
</evidence>
<evidence type="ECO:0000256" key="9">
    <source>
        <dbReference type="ARBA" id="ARBA00023002"/>
    </source>
</evidence>
<comment type="pathway">
    <text evidence="2">Lipid metabolism; fatty acid beta-oxidation.</text>
</comment>
<dbReference type="SUPFAM" id="SSF48179">
    <property type="entry name" value="6-phosphogluconate dehydrogenase C-terminal domain-like"/>
    <property type="match status" value="2"/>
</dbReference>
<gene>
    <name evidence="21" type="ORF">AVDCRST_MAG85-790</name>
</gene>
<evidence type="ECO:0000256" key="10">
    <source>
        <dbReference type="ARBA" id="ARBA00023027"/>
    </source>
</evidence>
<evidence type="ECO:0000256" key="1">
    <source>
        <dbReference type="ARBA" id="ARBA00004275"/>
    </source>
</evidence>
<dbReference type="GO" id="GO:0006635">
    <property type="term" value="P:fatty acid beta-oxidation"/>
    <property type="evidence" value="ECO:0007669"/>
    <property type="project" value="UniProtKB-UniPathway"/>
</dbReference>
<dbReference type="InterPro" id="IPR001753">
    <property type="entry name" value="Enoyl-CoA_hydra/iso"/>
</dbReference>
<evidence type="ECO:0000256" key="17">
    <source>
        <dbReference type="ARBA" id="ARBA00023717"/>
    </source>
</evidence>
<comment type="catalytic activity">
    <reaction evidence="18">
        <text>a (3S)-3-hydroxyacyl-CoA + NAD(+) = a 3-oxoacyl-CoA + NADH + H(+)</text>
        <dbReference type="Rhea" id="RHEA:22432"/>
        <dbReference type="ChEBI" id="CHEBI:15378"/>
        <dbReference type="ChEBI" id="CHEBI:57318"/>
        <dbReference type="ChEBI" id="CHEBI:57540"/>
        <dbReference type="ChEBI" id="CHEBI:57945"/>
        <dbReference type="ChEBI" id="CHEBI:90726"/>
        <dbReference type="EC" id="1.1.1.35"/>
    </reaction>
</comment>
<comment type="catalytic activity">
    <reaction evidence="16">
        <text>a (3S)-3-hydroxyacyl-CoA = a (2E)-enoyl-CoA + H2O</text>
        <dbReference type="Rhea" id="RHEA:16105"/>
        <dbReference type="ChEBI" id="CHEBI:15377"/>
        <dbReference type="ChEBI" id="CHEBI:57318"/>
        <dbReference type="ChEBI" id="CHEBI:58856"/>
        <dbReference type="EC" id="4.2.1.17"/>
    </reaction>
</comment>
<dbReference type="InterPro" id="IPR014748">
    <property type="entry name" value="Enoyl-CoA_hydra_C"/>
</dbReference>
<comment type="subunit">
    <text evidence="6">Monomer.</text>
</comment>
<comment type="pathway">
    <text evidence="3">Lipid metabolism; butanoate metabolism.</text>
</comment>
<keyword evidence="11" id="KW-0443">Lipid metabolism</keyword>
<keyword evidence="12" id="KW-0576">Peroxisome</keyword>
<dbReference type="UniPathway" id="UPA00659"/>
<dbReference type="InterPro" id="IPR008927">
    <property type="entry name" value="6-PGluconate_DH-like_C_sf"/>
</dbReference>
<evidence type="ECO:0000256" key="14">
    <source>
        <dbReference type="ARBA" id="ARBA00023239"/>
    </source>
</evidence>
<dbReference type="Gene3D" id="3.90.226.10">
    <property type="entry name" value="2-enoyl-CoA Hydratase, Chain A, domain 1"/>
    <property type="match status" value="1"/>
</dbReference>
<evidence type="ECO:0000256" key="11">
    <source>
        <dbReference type="ARBA" id="ARBA00023098"/>
    </source>
</evidence>
<comment type="similarity">
    <text evidence="5">Belongs to the 3-hydroxyacyl-CoA dehydrogenase family.</text>
</comment>
<organism evidence="21">
    <name type="scientific">uncultured Solirubrobacteraceae bacterium</name>
    <dbReference type="NCBI Taxonomy" id="1162706"/>
    <lineage>
        <taxon>Bacteria</taxon>
        <taxon>Bacillati</taxon>
        <taxon>Actinomycetota</taxon>
        <taxon>Thermoleophilia</taxon>
        <taxon>Solirubrobacterales</taxon>
        <taxon>Solirubrobacteraceae</taxon>
        <taxon>environmental samples</taxon>
    </lineage>
</organism>
<dbReference type="PANTHER" id="PTHR23309">
    <property type="entry name" value="3-HYDROXYACYL-COA DEHYROGENASE"/>
    <property type="match status" value="1"/>
</dbReference>
<dbReference type="Gene3D" id="1.10.12.10">
    <property type="entry name" value="Lyase 2-enoyl-coa Hydratase, Chain A, domain 2"/>
    <property type="match status" value="1"/>
</dbReference>
<dbReference type="GO" id="GO:0004300">
    <property type="term" value="F:enoyl-CoA hydratase activity"/>
    <property type="evidence" value="ECO:0007669"/>
    <property type="project" value="UniProtKB-EC"/>
</dbReference>
<dbReference type="Pfam" id="PF00378">
    <property type="entry name" value="ECH_1"/>
    <property type="match status" value="1"/>
</dbReference>
<evidence type="ECO:0000259" key="19">
    <source>
        <dbReference type="Pfam" id="PF00725"/>
    </source>
</evidence>
<keyword evidence="10" id="KW-0520">NAD</keyword>
<evidence type="ECO:0000259" key="20">
    <source>
        <dbReference type="Pfam" id="PF02737"/>
    </source>
</evidence>
<dbReference type="FunFam" id="3.90.226.10:FF:000009">
    <property type="entry name" value="Carnitinyl-CoA dehydratase"/>
    <property type="match status" value="1"/>
</dbReference>
<dbReference type="GO" id="GO:0070403">
    <property type="term" value="F:NAD+ binding"/>
    <property type="evidence" value="ECO:0007669"/>
    <property type="project" value="InterPro"/>
</dbReference>
<dbReference type="EC" id="4.2.1.17" evidence="21"/>
<dbReference type="InterPro" id="IPR006108">
    <property type="entry name" value="3HC_DH_C"/>
</dbReference>